<organism evidence="3">
    <name type="scientific">Alexandrium monilatum</name>
    <dbReference type="NCBI Taxonomy" id="311494"/>
    <lineage>
        <taxon>Eukaryota</taxon>
        <taxon>Sar</taxon>
        <taxon>Alveolata</taxon>
        <taxon>Dinophyceae</taxon>
        <taxon>Gonyaulacales</taxon>
        <taxon>Pyrocystaceae</taxon>
        <taxon>Alexandrium</taxon>
    </lineage>
</organism>
<keyword evidence="2" id="KW-0812">Transmembrane</keyword>
<gene>
    <name evidence="3" type="ORF">AMON00008_LOCUS57675</name>
</gene>
<evidence type="ECO:0000256" key="2">
    <source>
        <dbReference type="SAM" id="Phobius"/>
    </source>
</evidence>
<evidence type="ECO:0000256" key="1">
    <source>
        <dbReference type="SAM" id="MobiDB-lite"/>
    </source>
</evidence>
<sequence>MAQALAVAAATCSSSRAANPPQRPTPLLLLQPPARTRSPAAMLGQAVRLAGRQTAVAAFAPRAAAALKPQVRAFGAGALTAHKPETAVARPFKGASRSEPEMEYVEEPSMLYMTFLLTTPFAFSFWFLTQYV</sequence>
<accession>A0A7S4SY65</accession>
<evidence type="ECO:0000313" key="3">
    <source>
        <dbReference type="EMBL" id="CAE4657717.1"/>
    </source>
</evidence>
<proteinExistence type="predicted"/>
<feature type="transmembrane region" description="Helical" evidence="2">
    <location>
        <begin position="110"/>
        <end position="128"/>
    </location>
</feature>
<dbReference type="AlphaFoldDB" id="A0A7S4SY65"/>
<protein>
    <submittedName>
        <fullName evidence="3">Uncharacterized protein</fullName>
    </submittedName>
</protein>
<keyword evidence="2" id="KW-0472">Membrane</keyword>
<reference evidence="3" key="1">
    <citation type="submission" date="2021-01" db="EMBL/GenBank/DDBJ databases">
        <authorList>
            <person name="Corre E."/>
            <person name="Pelletier E."/>
            <person name="Niang G."/>
            <person name="Scheremetjew M."/>
            <person name="Finn R."/>
            <person name="Kale V."/>
            <person name="Holt S."/>
            <person name="Cochrane G."/>
            <person name="Meng A."/>
            <person name="Brown T."/>
            <person name="Cohen L."/>
        </authorList>
    </citation>
    <scope>NUCLEOTIDE SEQUENCE</scope>
    <source>
        <strain evidence="3">CCMP3105</strain>
    </source>
</reference>
<keyword evidence="2" id="KW-1133">Transmembrane helix</keyword>
<dbReference type="EMBL" id="HBNR01080723">
    <property type="protein sequence ID" value="CAE4657717.1"/>
    <property type="molecule type" value="Transcribed_RNA"/>
</dbReference>
<feature type="region of interest" description="Disordered" evidence="1">
    <location>
        <begin position="11"/>
        <end position="31"/>
    </location>
</feature>
<name>A0A7S4SY65_9DINO</name>